<dbReference type="Ensembl" id="ENSXCOT00000028046.1">
    <property type="protein sequence ID" value="ENSXCOP00000027711.1"/>
    <property type="gene ID" value="ENSXCOG00000020662.1"/>
</dbReference>
<dbReference type="Proteomes" id="UP000261380">
    <property type="component" value="Unplaced"/>
</dbReference>
<dbReference type="PANTHER" id="PTHR23192">
    <property type="entry name" value="OLFACTOMEDIN-RELATED"/>
    <property type="match status" value="1"/>
</dbReference>
<feature type="chain" id="PRO_5017418796" description="Olfactomedin-like domain-containing protein" evidence="5">
    <location>
        <begin position="24"/>
        <end position="393"/>
    </location>
</feature>
<evidence type="ECO:0000256" key="2">
    <source>
        <dbReference type="ARBA" id="ARBA00022525"/>
    </source>
</evidence>
<comment type="caution">
    <text evidence="3">Lacks conserved residue(s) required for the propagation of feature annotation.</text>
</comment>
<dbReference type="PROSITE" id="PS51132">
    <property type="entry name" value="OLF"/>
    <property type="match status" value="1"/>
</dbReference>
<dbReference type="Pfam" id="PF02191">
    <property type="entry name" value="OLF"/>
    <property type="match status" value="1"/>
</dbReference>
<dbReference type="SMART" id="SM00284">
    <property type="entry name" value="OLF"/>
    <property type="match status" value="1"/>
</dbReference>
<dbReference type="AlphaFoldDB" id="A0A3B5MVT6"/>
<evidence type="ECO:0000256" key="3">
    <source>
        <dbReference type="PROSITE-ProRule" id="PRU00446"/>
    </source>
</evidence>
<organism evidence="7 8">
    <name type="scientific">Xiphophorus couchianus</name>
    <name type="common">Monterrey platyfish</name>
    <dbReference type="NCBI Taxonomy" id="32473"/>
    <lineage>
        <taxon>Eukaryota</taxon>
        <taxon>Metazoa</taxon>
        <taxon>Chordata</taxon>
        <taxon>Craniata</taxon>
        <taxon>Vertebrata</taxon>
        <taxon>Euteleostomi</taxon>
        <taxon>Actinopterygii</taxon>
        <taxon>Neopterygii</taxon>
        <taxon>Teleostei</taxon>
        <taxon>Neoteleostei</taxon>
        <taxon>Acanthomorphata</taxon>
        <taxon>Ovalentaria</taxon>
        <taxon>Atherinomorphae</taxon>
        <taxon>Cyprinodontiformes</taxon>
        <taxon>Poeciliidae</taxon>
        <taxon>Poeciliinae</taxon>
        <taxon>Xiphophorus</taxon>
    </lineage>
</organism>
<dbReference type="GO" id="GO:0007165">
    <property type="term" value="P:signal transduction"/>
    <property type="evidence" value="ECO:0007669"/>
    <property type="project" value="TreeGrafter"/>
</dbReference>
<accession>A0A3B5MVT6</accession>
<evidence type="ECO:0000256" key="4">
    <source>
        <dbReference type="SAM" id="Coils"/>
    </source>
</evidence>
<feature type="signal peptide" evidence="5">
    <location>
        <begin position="1"/>
        <end position="23"/>
    </location>
</feature>
<evidence type="ECO:0000256" key="1">
    <source>
        <dbReference type="ARBA" id="ARBA00004613"/>
    </source>
</evidence>
<dbReference type="GeneTree" id="ENSGT00940000160055"/>
<dbReference type="GO" id="GO:0005615">
    <property type="term" value="C:extracellular space"/>
    <property type="evidence" value="ECO:0007669"/>
    <property type="project" value="TreeGrafter"/>
</dbReference>
<evidence type="ECO:0000313" key="8">
    <source>
        <dbReference type="Proteomes" id="UP000261380"/>
    </source>
</evidence>
<dbReference type="InterPro" id="IPR050605">
    <property type="entry name" value="Olfactomedin-like_domain"/>
</dbReference>
<keyword evidence="5" id="KW-0732">Signal</keyword>
<feature type="domain" description="Olfactomedin-like" evidence="6">
    <location>
        <begin position="132"/>
        <end position="386"/>
    </location>
</feature>
<keyword evidence="4" id="KW-0175">Coiled coil</keyword>
<keyword evidence="8" id="KW-1185">Reference proteome</keyword>
<proteinExistence type="predicted"/>
<dbReference type="InterPro" id="IPR003112">
    <property type="entry name" value="Olfac-like_dom"/>
</dbReference>
<comment type="subcellular location">
    <subcellularLocation>
        <location evidence="1">Secreted</location>
    </subcellularLocation>
</comment>
<evidence type="ECO:0000259" key="6">
    <source>
        <dbReference type="PROSITE" id="PS51132"/>
    </source>
</evidence>
<reference evidence="7" key="1">
    <citation type="submission" date="2025-08" db="UniProtKB">
        <authorList>
            <consortium name="Ensembl"/>
        </authorList>
    </citation>
    <scope>IDENTIFICATION</scope>
</reference>
<evidence type="ECO:0000256" key="5">
    <source>
        <dbReference type="SAM" id="SignalP"/>
    </source>
</evidence>
<dbReference type="PANTHER" id="PTHR23192:SF13">
    <property type="entry name" value="OLFACTOMEDIN-LIKE PROTEIN 1"/>
    <property type="match status" value="1"/>
</dbReference>
<feature type="coiled-coil region" evidence="4">
    <location>
        <begin position="75"/>
        <end position="128"/>
    </location>
</feature>
<evidence type="ECO:0000313" key="7">
    <source>
        <dbReference type="Ensembl" id="ENSXCOP00000027711.1"/>
    </source>
</evidence>
<sequence length="393" mass="44674">IASTRMVLLLLLSLGLTLGSVQSQGSSQDAFIIQYLERRLVQMEVKQDIIQMTKSVLLTHKYVLFLLRSEVKSQVDSVSVRVDRVERELEYLENKIPTQSNIEMEEALLEQQIKAVELEQLKKKAKINVENDCNTVLSQVKSLKIVKKSGDPNGCWFKDPSEGSNKVYLFSGFRNNTILEYKSLKSFTKTSTPPANEVQLPFYWQGTGHVIYNGFLYCHKADTPNEILKVDLLNGTVVDRTLLPGAGRLPVYSLNPNTYLDMAVDELGLWVIHADLEYGGNLVITKLDKVSLAVEYTWDTQCRSSDAEGAFLICGTLYVVYNTRYGGRSTIQCLYDIHDTIHRLVPVMFFPKRYTSHSSIHYHPGDKQLYAWDDGYQTIYKVETRSNAQVTSQ</sequence>
<protein>
    <recommendedName>
        <fullName evidence="6">Olfactomedin-like domain-containing protein</fullName>
    </recommendedName>
</protein>
<reference evidence="7" key="2">
    <citation type="submission" date="2025-09" db="UniProtKB">
        <authorList>
            <consortium name="Ensembl"/>
        </authorList>
    </citation>
    <scope>IDENTIFICATION</scope>
</reference>
<name>A0A3B5MVT6_9TELE</name>
<keyword evidence="2" id="KW-0964">Secreted</keyword>